<accession>A0A7C4QNA0</accession>
<dbReference type="GO" id="GO:0016829">
    <property type="term" value="F:lyase activity"/>
    <property type="evidence" value="ECO:0007669"/>
    <property type="project" value="UniProtKB-KW"/>
</dbReference>
<keyword evidence="2" id="KW-0732">Signal</keyword>
<evidence type="ECO:0000256" key="4">
    <source>
        <dbReference type="ARBA" id="ARBA00023239"/>
    </source>
</evidence>
<dbReference type="Pfam" id="PF07940">
    <property type="entry name" value="Hepar_II_III_C"/>
    <property type="match status" value="1"/>
</dbReference>
<evidence type="ECO:0000256" key="3">
    <source>
        <dbReference type="ARBA" id="ARBA00022764"/>
    </source>
</evidence>
<gene>
    <name evidence="7" type="ORF">ENS64_02690</name>
</gene>
<keyword evidence="3" id="KW-0574">Periplasm</keyword>
<dbReference type="PANTHER" id="PTHR39210">
    <property type="entry name" value="HEPARIN-SULFATE LYASE"/>
    <property type="match status" value="1"/>
</dbReference>
<dbReference type="PANTHER" id="PTHR39210:SF1">
    <property type="entry name" value="HEPARIN-SULFATE LYASE"/>
    <property type="match status" value="1"/>
</dbReference>
<reference evidence="7" key="1">
    <citation type="journal article" date="2020" name="mSystems">
        <title>Genome- and Community-Level Interaction Insights into Carbon Utilization and Element Cycling Functions of Hydrothermarchaeota in Hydrothermal Sediment.</title>
        <authorList>
            <person name="Zhou Z."/>
            <person name="Liu Y."/>
            <person name="Xu W."/>
            <person name="Pan J."/>
            <person name="Luo Z.H."/>
            <person name="Li M."/>
        </authorList>
    </citation>
    <scope>NUCLEOTIDE SEQUENCE [LARGE SCALE GENOMIC DNA]</scope>
    <source>
        <strain evidence="7">SpSt-508</strain>
    </source>
</reference>
<evidence type="ECO:0000313" key="7">
    <source>
        <dbReference type="EMBL" id="HGT38165.1"/>
    </source>
</evidence>
<dbReference type="Gene3D" id="2.70.98.70">
    <property type="match status" value="1"/>
</dbReference>
<evidence type="ECO:0000259" key="6">
    <source>
        <dbReference type="Pfam" id="PF16889"/>
    </source>
</evidence>
<dbReference type="InterPro" id="IPR008929">
    <property type="entry name" value="Chondroitin_lyas"/>
</dbReference>
<dbReference type="SUPFAM" id="SSF48230">
    <property type="entry name" value="Chondroitin AC/alginate lyase"/>
    <property type="match status" value="1"/>
</dbReference>
<feature type="domain" description="Heparinase II/III-like C-terminal" evidence="5">
    <location>
        <begin position="421"/>
        <end position="658"/>
    </location>
</feature>
<dbReference type="InterPro" id="IPR012480">
    <property type="entry name" value="Hepar_II_III_C"/>
</dbReference>
<dbReference type="Gene3D" id="1.50.10.100">
    <property type="entry name" value="Chondroitin AC/alginate lyase"/>
    <property type="match status" value="1"/>
</dbReference>
<dbReference type="EMBL" id="DSVQ01000006">
    <property type="protein sequence ID" value="HGT38165.1"/>
    <property type="molecule type" value="Genomic_DNA"/>
</dbReference>
<comment type="caution">
    <text evidence="7">The sequence shown here is derived from an EMBL/GenBank/DDBJ whole genome shotgun (WGS) entry which is preliminary data.</text>
</comment>
<dbReference type="AlphaFoldDB" id="A0A7C4QNA0"/>
<protein>
    <submittedName>
        <fullName evidence="7">Alginate lyase family protein</fullName>
    </submittedName>
</protein>
<comment type="subcellular location">
    <subcellularLocation>
        <location evidence="1">Periplasm</location>
    </subcellularLocation>
</comment>
<dbReference type="InterPro" id="IPR031680">
    <property type="entry name" value="Hepar_II_III_N"/>
</dbReference>
<organism evidence="7">
    <name type="scientific">Schlesneria paludicola</name>
    <dbReference type="NCBI Taxonomy" id="360056"/>
    <lineage>
        <taxon>Bacteria</taxon>
        <taxon>Pseudomonadati</taxon>
        <taxon>Planctomycetota</taxon>
        <taxon>Planctomycetia</taxon>
        <taxon>Planctomycetales</taxon>
        <taxon>Planctomycetaceae</taxon>
        <taxon>Schlesneria</taxon>
    </lineage>
</organism>
<name>A0A7C4QNA0_9PLAN</name>
<evidence type="ECO:0000256" key="2">
    <source>
        <dbReference type="ARBA" id="ARBA00022729"/>
    </source>
</evidence>
<evidence type="ECO:0000256" key="1">
    <source>
        <dbReference type="ARBA" id="ARBA00004418"/>
    </source>
</evidence>
<feature type="domain" description="Heparin-sulfate lyase N-terminal" evidence="6">
    <location>
        <begin position="105"/>
        <end position="356"/>
    </location>
</feature>
<proteinExistence type="predicted"/>
<dbReference type="Pfam" id="PF16889">
    <property type="entry name" value="Hepar_II_III_N"/>
    <property type="match status" value="1"/>
</dbReference>
<evidence type="ECO:0000259" key="5">
    <source>
        <dbReference type="Pfam" id="PF07940"/>
    </source>
</evidence>
<keyword evidence="4 7" id="KW-0456">Lyase</keyword>
<dbReference type="GO" id="GO:0042597">
    <property type="term" value="C:periplasmic space"/>
    <property type="evidence" value="ECO:0007669"/>
    <property type="project" value="UniProtKB-SubCell"/>
</dbReference>
<sequence length="695" mass="77315">MWLPVMIRKLSKMSVHEIHHRISERVQQGRERLAWRLSRKPAQQPCGDEKALLRQASSLVAGTRVGELDRLRRCRPEMGDAILAQAASRCCKIRSGCWTMLGHDFDLTGDIDWHGDPRTGHQFPRVFYADVSLHQNVGGPVDVKYVWELGRQQYVAELARGWLLTGDDVNAGLARGLILGWIKHNPLYEGVHWTSGLEAAMRAVSWIWALAALAEWPGWSNGDMSRLAGSLAEHAEYLSRHLSYYSSPYNHLIGEATGLYLISQVLKEHPATARWRDKARQVLLEHGPRQFYSDGFCVEQAMGYHFFTLGFVMLAVVAARGEGAPLDTLEKIVPRAFRAGAAFQQPDGRWPAIGDVDSARSLPVSADDLWDFTGLYSLAAAVFREPSLKLSRSQPGEELFWLLGAEGVQTWEALGWADADHSTLLPESGYAVHRRGDNWVLLDAGPIAHGLHADATPSTAHGHLDLLQVLCFWNGRPLLIDPGMPFYFGDKEWVHHFRSAAAHNTLEIEGLPFAKDAGGLAWSEVRTVSQLQSRETDGRWEAQCRVTLPHHAGGKRHGEHVERVVQFDGQHLHIADTVCLAGPHIIVWYWQLPSEQRPQLVLANSSSLQATMGSISICWVCNAPLRSYHLASSLTPLPHTTYSPGYGQRARRSQLTLSLQAGPGLTILRTTITAVNCSTRSEPFPATHRVATQKS</sequence>